<dbReference type="AlphaFoldDB" id="A0A9W7HEK2"/>
<keyword evidence="2" id="KW-0472">Membrane</keyword>
<keyword evidence="2" id="KW-1133">Transmembrane helix</keyword>
<evidence type="ECO:0000313" key="4">
    <source>
        <dbReference type="Proteomes" id="UP001165190"/>
    </source>
</evidence>
<feature type="region of interest" description="Disordered" evidence="1">
    <location>
        <begin position="1"/>
        <end position="36"/>
    </location>
</feature>
<evidence type="ECO:0000313" key="3">
    <source>
        <dbReference type="EMBL" id="GMI76012.1"/>
    </source>
</evidence>
<reference evidence="3" key="1">
    <citation type="submission" date="2023-05" db="EMBL/GenBank/DDBJ databases">
        <title>Genome and transcriptome analyses reveal genes involved in the formation of fine ridges on petal epidermal cells in Hibiscus trionum.</title>
        <authorList>
            <person name="Koshimizu S."/>
            <person name="Masuda S."/>
            <person name="Ishii T."/>
            <person name="Shirasu K."/>
            <person name="Hoshino A."/>
            <person name="Arita M."/>
        </authorList>
    </citation>
    <scope>NUCLEOTIDE SEQUENCE</scope>
    <source>
        <strain evidence="3">Hamamatsu line</strain>
    </source>
</reference>
<evidence type="ECO:0000256" key="1">
    <source>
        <dbReference type="SAM" id="MobiDB-lite"/>
    </source>
</evidence>
<keyword evidence="4" id="KW-1185">Reference proteome</keyword>
<evidence type="ECO:0008006" key="5">
    <source>
        <dbReference type="Google" id="ProtNLM"/>
    </source>
</evidence>
<gene>
    <name evidence="3" type="ORF">HRI_001270500</name>
</gene>
<feature type="transmembrane region" description="Helical" evidence="2">
    <location>
        <begin position="167"/>
        <end position="187"/>
    </location>
</feature>
<feature type="region of interest" description="Disordered" evidence="1">
    <location>
        <begin position="106"/>
        <end position="126"/>
    </location>
</feature>
<proteinExistence type="predicted"/>
<sequence>MDPLLASERDVELDLESGGTTSEDERTKDHVSSSLQTKRTLSGVWSDLWSFDRIVKGESGINSCSSSSSFGGVEGENVEFLMDKNLEGEENHELVALAEKSLREAKCKKNTRKPPKPPRPPKGPLLDAADQKLMREIADLAMRKRARMKQIKAMKRMKEEKASSSSTSLYAMVITVLFCFVILFQGICTRRGASATSEGSPAPSVGSSEGLISVQFYKNFPMIGNHGHDLPGLLEQQVSGSVIGKKPVKLHDNAEK</sequence>
<comment type="caution">
    <text evidence="3">The sequence shown here is derived from an EMBL/GenBank/DDBJ whole genome shotgun (WGS) entry which is preliminary data.</text>
</comment>
<evidence type="ECO:0000256" key="2">
    <source>
        <dbReference type="SAM" id="Phobius"/>
    </source>
</evidence>
<protein>
    <recommendedName>
        <fullName evidence="5">Transmembrane protein</fullName>
    </recommendedName>
</protein>
<keyword evidence="2" id="KW-0812">Transmembrane</keyword>
<dbReference type="PANTHER" id="PTHR34188">
    <property type="entry name" value="OS01G0299500 PROTEIN"/>
    <property type="match status" value="1"/>
</dbReference>
<dbReference type="EMBL" id="BSYR01000012">
    <property type="protein sequence ID" value="GMI76012.1"/>
    <property type="molecule type" value="Genomic_DNA"/>
</dbReference>
<dbReference type="OrthoDB" id="1899142at2759"/>
<dbReference type="PANTHER" id="PTHR34188:SF5">
    <property type="entry name" value="OS05G0131900 PROTEIN"/>
    <property type="match status" value="1"/>
</dbReference>
<name>A0A9W7HEK2_HIBTR</name>
<dbReference type="Proteomes" id="UP001165190">
    <property type="component" value="Unassembled WGS sequence"/>
</dbReference>
<organism evidence="3 4">
    <name type="scientific">Hibiscus trionum</name>
    <name type="common">Flower of an hour</name>
    <dbReference type="NCBI Taxonomy" id="183268"/>
    <lineage>
        <taxon>Eukaryota</taxon>
        <taxon>Viridiplantae</taxon>
        <taxon>Streptophyta</taxon>
        <taxon>Embryophyta</taxon>
        <taxon>Tracheophyta</taxon>
        <taxon>Spermatophyta</taxon>
        <taxon>Magnoliopsida</taxon>
        <taxon>eudicotyledons</taxon>
        <taxon>Gunneridae</taxon>
        <taxon>Pentapetalae</taxon>
        <taxon>rosids</taxon>
        <taxon>malvids</taxon>
        <taxon>Malvales</taxon>
        <taxon>Malvaceae</taxon>
        <taxon>Malvoideae</taxon>
        <taxon>Hibiscus</taxon>
    </lineage>
</organism>
<accession>A0A9W7HEK2</accession>